<keyword evidence="4" id="KW-1185">Reference proteome</keyword>
<dbReference type="Pfam" id="PF13439">
    <property type="entry name" value="Glyco_transf_4"/>
    <property type="match status" value="1"/>
</dbReference>
<gene>
    <name evidence="3" type="ORF">M3P09_16170</name>
</gene>
<feature type="domain" description="Glycosyl transferase family 1" evidence="1">
    <location>
        <begin position="179"/>
        <end position="338"/>
    </location>
</feature>
<dbReference type="EMBL" id="JAMFLZ010000009">
    <property type="protein sequence ID" value="MCL6296545.1"/>
    <property type="molecule type" value="Genomic_DNA"/>
</dbReference>
<dbReference type="Proteomes" id="UP001165381">
    <property type="component" value="Unassembled WGS sequence"/>
</dbReference>
<dbReference type="RefSeq" id="WP_249973915.1">
    <property type="nucleotide sequence ID" value="NZ_JAMFLZ010000009.1"/>
</dbReference>
<dbReference type="Gene3D" id="3.40.50.2000">
    <property type="entry name" value="Glycogen Phosphorylase B"/>
    <property type="match status" value="2"/>
</dbReference>
<reference evidence="3" key="1">
    <citation type="submission" date="2022-05" db="EMBL/GenBank/DDBJ databases">
        <authorList>
            <person name="Park J.-S."/>
        </authorList>
    </citation>
    <scope>NUCLEOTIDE SEQUENCE</scope>
    <source>
        <strain evidence="3">2012CJ34-3</strain>
    </source>
</reference>
<dbReference type="InterPro" id="IPR028098">
    <property type="entry name" value="Glyco_trans_4-like_N"/>
</dbReference>
<protein>
    <submittedName>
        <fullName evidence="3">Glycosyltransferase</fullName>
    </submittedName>
</protein>
<dbReference type="Pfam" id="PF00534">
    <property type="entry name" value="Glycos_transf_1"/>
    <property type="match status" value="1"/>
</dbReference>
<dbReference type="InterPro" id="IPR001296">
    <property type="entry name" value="Glyco_trans_1"/>
</dbReference>
<organism evidence="3 4">
    <name type="scientific">Jejuia spongiicola</name>
    <dbReference type="NCBI Taxonomy" id="2942207"/>
    <lineage>
        <taxon>Bacteria</taxon>
        <taxon>Pseudomonadati</taxon>
        <taxon>Bacteroidota</taxon>
        <taxon>Flavobacteriia</taxon>
        <taxon>Flavobacteriales</taxon>
        <taxon>Flavobacteriaceae</taxon>
        <taxon>Jejuia</taxon>
    </lineage>
</organism>
<evidence type="ECO:0000313" key="3">
    <source>
        <dbReference type="EMBL" id="MCL6296545.1"/>
    </source>
</evidence>
<accession>A0ABT0QKS2</accession>
<dbReference type="PANTHER" id="PTHR12526">
    <property type="entry name" value="GLYCOSYLTRANSFERASE"/>
    <property type="match status" value="1"/>
</dbReference>
<comment type="caution">
    <text evidence="3">The sequence shown here is derived from an EMBL/GenBank/DDBJ whole genome shotgun (WGS) entry which is preliminary data.</text>
</comment>
<name>A0ABT0QKS2_9FLAO</name>
<evidence type="ECO:0000313" key="4">
    <source>
        <dbReference type="Proteomes" id="UP001165381"/>
    </source>
</evidence>
<feature type="domain" description="Glycosyltransferase subfamily 4-like N-terminal" evidence="2">
    <location>
        <begin position="13"/>
        <end position="170"/>
    </location>
</feature>
<dbReference type="CDD" id="cd03811">
    <property type="entry name" value="GT4_GT28_WabH-like"/>
    <property type="match status" value="1"/>
</dbReference>
<evidence type="ECO:0000259" key="2">
    <source>
        <dbReference type="Pfam" id="PF13439"/>
    </source>
</evidence>
<dbReference type="SUPFAM" id="SSF53756">
    <property type="entry name" value="UDP-Glycosyltransferase/glycogen phosphorylase"/>
    <property type="match status" value="1"/>
</dbReference>
<proteinExistence type="predicted"/>
<sequence length="364" mass="41823">MKICIVTTSLGLGGAEKASANQSIMLSRLGYEVHIVLISNIISFEYKGTIYNLGELKERSNSLFDKLHRTYLLRRYLKDNKFDTIIDNRLRTNGLLNEVGICKYVYRKFKVIYVIHSASYKKEILENKFKEKWILNKAFKIITVSEALLTVLKQFYNKNKLACIQNAVNTYAVNDMSNQPFETSYKYILFCGRFDEKSKNIKLLINAYKKSKVYNKDIKLLLLGEGHDEKIYEELLTNLKIAEHVVFKPFTVNPYIYMKHAIVTVLTSFYEGFPMVLVESLACGTPVVAINCETGPSEIVVNNVNGLLLETYSEDKLSFALQKITSEKETLNNFKTSAVQSIQKFNFENISKKWQDIIESTTTT</sequence>
<evidence type="ECO:0000259" key="1">
    <source>
        <dbReference type="Pfam" id="PF00534"/>
    </source>
</evidence>